<feature type="compositionally biased region" description="Polar residues" evidence="1">
    <location>
        <begin position="142"/>
        <end position="154"/>
    </location>
</feature>
<feature type="compositionally biased region" description="Low complexity" evidence="1">
    <location>
        <begin position="52"/>
        <end position="75"/>
    </location>
</feature>
<feature type="region of interest" description="Disordered" evidence="1">
    <location>
        <begin position="100"/>
        <end position="164"/>
    </location>
</feature>
<protein>
    <submittedName>
        <fullName evidence="2">Uncharacterized protein</fullName>
    </submittedName>
</protein>
<keyword evidence="3" id="KW-1185">Reference proteome</keyword>
<dbReference type="EMBL" id="JAEPRB010000763">
    <property type="protein sequence ID" value="KAG2212416.1"/>
    <property type="molecule type" value="Genomic_DNA"/>
</dbReference>
<dbReference type="Proteomes" id="UP000646827">
    <property type="component" value="Unassembled WGS sequence"/>
</dbReference>
<dbReference type="AlphaFoldDB" id="A0A8H7RMK2"/>
<feature type="region of interest" description="Disordered" evidence="1">
    <location>
        <begin position="49"/>
        <end position="76"/>
    </location>
</feature>
<gene>
    <name evidence="2" type="ORF">INT45_001556</name>
</gene>
<accession>A0A8H7RMK2</accession>
<evidence type="ECO:0000256" key="1">
    <source>
        <dbReference type="SAM" id="MobiDB-lite"/>
    </source>
</evidence>
<comment type="caution">
    <text evidence="2">The sequence shown here is derived from an EMBL/GenBank/DDBJ whole genome shotgun (WGS) entry which is preliminary data.</text>
</comment>
<evidence type="ECO:0000313" key="2">
    <source>
        <dbReference type="EMBL" id="KAG2212416.1"/>
    </source>
</evidence>
<evidence type="ECO:0000313" key="3">
    <source>
        <dbReference type="Proteomes" id="UP000646827"/>
    </source>
</evidence>
<organism evidence="2 3">
    <name type="scientific">Circinella minor</name>
    <dbReference type="NCBI Taxonomy" id="1195481"/>
    <lineage>
        <taxon>Eukaryota</taxon>
        <taxon>Fungi</taxon>
        <taxon>Fungi incertae sedis</taxon>
        <taxon>Mucoromycota</taxon>
        <taxon>Mucoromycotina</taxon>
        <taxon>Mucoromycetes</taxon>
        <taxon>Mucorales</taxon>
        <taxon>Lichtheimiaceae</taxon>
        <taxon>Circinella</taxon>
    </lineage>
</organism>
<dbReference type="OrthoDB" id="2286372at2759"/>
<proteinExistence type="predicted"/>
<name>A0A8H7RMK2_9FUNG</name>
<reference evidence="2 3" key="1">
    <citation type="submission" date="2020-12" db="EMBL/GenBank/DDBJ databases">
        <title>Metabolic potential, ecology and presence of endohyphal bacteria is reflected in genomic diversity of Mucoromycotina.</title>
        <authorList>
            <person name="Muszewska A."/>
            <person name="Okrasinska A."/>
            <person name="Steczkiewicz K."/>
            <person name="Drgas O."/>
            <person name="Orlowska M."/>
            <person name="Perlinska-Lenart U."/>
            <person name="Aleksandrzak-Piekarczyk T."/>
            <person name="Szatraj K."/>
            <person name="Zielenkiewicz U."/>
            <person name="Pilsyk S."/>
            <person name="Malc E."/>
            <person name="Mieczkowski P."/>
            <person name="Kruszewska J.S."/>
            <person name="Biernat P."/>
            <person name="Pawlowska J."/>
        </authorList>
    </citation>
    <scope>NUCLEOTIDE SEQUENCE [LARGE SCALE GENOMIC DNA]</scope>
    <source>
        <strain evidence="2 3">CBS 142.35</strain>
    </source>
</reference>
<sequence>MLLPTLAPKAIPQPWYVKKKTLQEELNQLAYEEEQYAQETEMALLTGSYDDNNNNNNNNNTNNRNNSTINNSSTNAHHINTSTIMDSTTPNTFHQQQQLEFEHPMTSSSSPPSIRNDSVIQPMDDTPIINYSTGYLEDEQNEFNGSPINYSPNNIRDDDDGDSI</sequence>